<keyword evidence="1" id="KW-0175">Coiled coil</keyword>
<name>A0ABT6TKN8_9BACL</name>
<dbReference type="EMBL" id="JAGRPV010000001">
    <property type="protein sequence ID" value="MDI4647418.1"/>
    <property type="molecule type" value="Genomic_DNA"/>
</dbReference>
<evidence type="ECO:0000313" key="3">
    <source>
        <dbReference type="EMBL" id="MDI4647418.1"/>
    </source>
</evidence>
<dbReference type="Proteomes" id="UP001161691">
    <property type="component" value="Unassembled WGS sequence"/>
</dbReference>
<accession>A0ABT6TKN8</accession>
<evidence type="ECO:0000256" key="1">
    <source>
        <dbReference type="SAM" id="Coils"/>
    </source>
</evidence>
<gene>
    <name evidence="3" type="ORF">KB449_20770</name>
</gene>
<evidence type="ECO:0000259" key="2">
    <source>
        <dbReference type="Pfam" id="PF05183"/>
    </source>
</evidence>
<evidence type="ECO:0000313" key="4">
    <source>
        <dbReference type="Proteomes" id="UP001161691"/>
    </source>
</evidence>
<dbReference type="InterPro" id="IPR057596">
    <property type="entry name" value="RDRP_core"/>
</dbReference>
<feature type="domain" description="RDRP core" evidence="2">
    <location>
        <begin position="123"/>
        <end position="488"/>
    </location>
</feature>
<comment type="caution">
    <text evidence="3">The sequence shown here is derived from an EMBL/GenBank/DDBJ whole genome shotgun (WGS) entry which is preliminary data.</text>
</comment>
<organism evidence="3 4">
    <name type="scientific">Cohnella hashimotonis</name>
    <dbReference type="NCBI Taxonomy" id="2826895"/>
    <lineage>
        <taxon>Bacteria</taxon>
        <taxon>Bacillati</taxon>
        <taxon>Bacillota</taxon>
        <taxon>Bacilli</taxon>
        <taxon>Bacillales</taxon>
        <taxon>Paenibacillaceae</taxon>
        <taxon>Cohnella</taxon>
    </lineage>
</organism>
<dbReference type="Pfam" id="PF05183">
    <property type="entry name" value="RdRP"/>
    <property type="match status" value="1"/>
</dbReference>
<feature type="coiled-coil region" evidence="1">
    <location>
        <begin position="46"/>
        <end position="80"/>
    </location>
</feature>
<reference evidence="3" key="1">
    <citation type="submission" date="2023-04" db="EMBL/GenBank/DDBJ databases">
        <title>Comparative genomic analysis of Cohnella hashimotonis sp. nov., isolated from the International Space Station.</title>
        <authorList>
            <person name="Venkateswaran K."/>
            <person name="Simpson A."/>
        </authorList>
    </citation>
    <scope>NUCLEOTIDE SEQUENCE</scope>
    <source>
        <strain evidence="3">F6_2S_P_1</strain>
    </source>
</reference>
<sequence>MSLHRQIYMYGLDTGHFYTSVEQRISRRMHRTRKYMAYLKSAQNLGNRAADRLAFANKRLKRLKEQMKQAFAQNVDIRKLDARGLKQKNIIGVFESALTRTLGIAPDALSEDLFVIQTYYLAVLEDLILNGFMHGGSKYVCFTASAGQIRTKKTLFIRESLLQQHQMALSCGLTTESINRQGGINSNKYLAYLALCATATEEWPEFDIDKAIVVDDLETAVRSLADHIDIGTYEIQRTELDIPITHTDGCGMILPRLQKRSMMVRLPWIKGLLVPFPFDKFIREHRKSGSDMRVGIVKDIYGQSRDILKEGIEVIFTKSQFKMWNYYQSWQQYQRLYRTHGCRAGKCNEEEERLADAKLNYQMLQTLTSLTDDELLELSAASRDLIVRLGTDKETMLKVLGVVDANKDKNSYQQALEIYPELLSDTYSKEILKQVKKSKIKAAKSGKLDVDGKYTYICPDLYAFCQRLFLGEARPSGLLADGEVFCSLYGNETRLDCLRAPHMYREHAVRTNKSDKEKKRWFVTKGLYTSCRDAIGKLLMFDNDGDKSLVCAEPALVKAAEREMRDIVPLYYEMAKAGAQTINARSIYGGIRAAYTGGNIGSISNEITKIWNSPTVDLDVIKWLCMENNFTIDYAKTLYKLERPEDKHELIKSYARAKLPHFFKYAKDKQEHEIEPANQSVINRLGKLIPNVRIRFSAAQIGKLDYRLLMSKPDREPDAAIIKAYAERDLKKHFFGKTMAGDGEDTQQDYLYMKIRKELLEINDDIDAVVDVLVAYLYGLKQSSYKTTLWSCFGDILVRNLKKNVSMKLDDGHIMCEGCGERVIKTSRNQKKCEPCAAKANRERTRERMRIKRRTYV</sequence>
<keyword evidence="4" id="KW-1185">Reference proteome</keyword>
<protein>
    <recommendedName>
        <fullName evidence="2">RDRP core domain-containing protein</fullName>
    </recommendedName>
</protein>
<dbReference type="RefSeq" id="WP_282910183.1">
    <property type="nucleotide sequence ID" value="NZ_JAGRPV010000001.1"/>
</dbReference>
<proteinExistence type="predicted"/>